<sequence>MFHQDHCNPTMVRSYHAAKALITVQLYMEQLHTIAKWTFTNRNNSREARTLRGQPSRAEHSTCRLLLQHCHTLVQSQNIWACLRKLAFEDS</sequence>
<protein>
    <submittedName>
        <fullName evidence="1">Uncharacterized protein</fullName>
    </submittedName>
</protein>
<dbReference type="EnsemblMetazoa" id="OVOC5122.1">
    <property type="protein sequence ID" value="OVOC5122.1"/>
    <property type="gene ID" value="WBGene00241931"/>
</dbReference>
<evidence type="ECO:0000313" key="2">
    <source>
        <dbReference type="Proteomes" id="UP000024404"/>
    </source>
</evidence>
<dbReference type="EMBL" id="CMVM020000148">
    <property type="status" value="NOT_ANNOTATED_CDS"/>
    <property type="molecule type" value="Genomic_DNA"/>
</dbReference>
<reference evidence="1" key="2">
    <citation type="submission" date="2022-06" db="UniProtKB">
        <authorList>
            <consortium name="EnsemblMetazoa"/>
        </authorList>
    </citation>
    <scope>IDENTIFICATION</scope>
</reference>
<dbReference type="Proteomes" id="UP000024404">
    <property type="component" value="Unassembled WGS sequence"/>
</dbReference>
<dbReference type="AlphaFoldDB" id="A0A8R1Y2C3"/>
<keyword evidence="2" id="KW-1185">Reference proteome</keyword>
<organism evidence="1 2">
    <name type="scientific">Onchocerca volvulus</name>
    <dbReference type="NCBI Taxonomy" id="6282"/>
    <lineage>
        <taxon>Eukaryota</taxon>
        <taxon>Metazoa</taxon>
        <taxon>Ecdysozoa</taxon>
        <taxon>Nematoda</taxon>
        <taxon>Chromadorea</taxon>
        <taxon>Rhabditida</taxon>
        <taxon>Spirurina</taxon>
        <taxon>Spiruromorpha</taxon>
        <taxon>Filarioidea</taxon>
        <taxon>Onchocercidae</taxon>
        <taxon>Onchocerca</taxon>
    </lineage>
</organism>
<name>A0A8R1Y2C3_ONCVO</name>
<accession>A0A8R1Y2C3</accession>
<evidence type="ECO:0000313" key="1">
    <source>
        <dbReference type="EnsemblMetazoa" id="OVOC5122.1"/>
    </source>
</evidence>
<proteinExistence type="predicted"/>
<reference evidence="2" key="1">
    <citation type="submission" date="2013-10" db="EMBL/GenBank/DDBJ databases">
        <title>Genome sequencing of Onchocerca volvulus.</title>
        <authorList>
            <person name="Cotton J."/>
            <person name="Tsai J."/>
            <person name="Stanley E."/>
            <person name="Tracey A."/>
            <person name="Holroyd N."/>
            <person name="Lustigman S."/>
            <person name="Berriman M."/>
        </authorList>
    </citation>
    <scope>NUCLEOTIDE SEQUENCE</scope>
</reference>